<dbReference type="EMBL" id="GBRH01250667">
    <property type="protein sequence ID" value="JAD47228.1"/>
    <property type="molecule type" value="Transcribed_RNA"/>
</dbReference>
<evidence type="ECO:0000256" key="1">
    <source>
        <dbReference type="SAM" id="MobiDB-lite"/>
    </source>
</evidence>
<proteinExistence type="predicted"/>
<reference evidence="2" key="2">
    <citation type="journal article" date="2015" name="Data Brief">
        <title>Shoot transcriptome of the giant reed, Arundo donax.</title>
        <authorList>
            <person name="Barrero R.A."/>
            <person name="Guerrero F.D."/>
            <person name="Moolhuijzen P."/>
            <person name="Goolsby J.A."/>
            <person name="Tidwell J."/>
            <person name="Bellgard S.E."/>
            <person name="Bellgard M.I."/>
        </authorList>
    </citation>
    <scope>NUCLEOTIDE SEQUENCE</scope>
    <source>
        <tissue evidence="2">Shoot tissue taken approximately 20 cm above the soil surface</tissue>
    </source>
</reference>
<sequence length="34" mass="3995">MHFRGNNPFLRSRNKSDWNAHQKSPSVVENLKSI</sequence>
<protein>
    <submittedName>
        <fullName evidence="2">Uncharacterized protein</fullName>
    </submittedName>
</protein>
<dbReference type="AlphaFoldDB" id="A0A0A9ABC7"/>
<reference evidence="2" key="1">
    <citation type="submission" date="2014-09" db="EMBL/GenBank/DDBJ databases">
        <authorList>
            <person name="Magalhaes I.L.F."/>
            <person name="Oliveira U."/>
            <person name="Santos F.R."/>
            <person name="Vidigal T.H.D.A."/>
            <person name="Brescovit A.D."/>
            <person name="Santos A.J."/>
        </authorList>
    </citation>
    <scope>NUCLEOTIDE SEQUENCE</scope>
    <source>
        <tissue evidence="2">Shoot tissue taken approximately 20 cm above the soil surface</tissue>
    </source>
</reference>
<evidence type="ECO:0000313" key="2">
    <source>
        <dbReference type="EMBL" id="JAD47228.1"/>
    </source>
</evidence>
<accession>A0A0A9ABC7</accession>
<feature type="region of interest" description="Disordered" evidence="1">
    <location>
        <begin position="1"/>
        <end position="34"/>
    </location>
</feature>
<name>A0A0A9ABC7_ARUDO</name>
<organism evidence="2">
    <name type="scientific">Arundo donax</name>
    <name type="common">Giant reed</name>
    <name type="synonym">Donax arundinaceus</name>
    <dbReference type="NCBI Taxonomy" id="35708"/>
    <lineage>
        <taxon>Eukaryota</taxon>
        <taxon>Viridiplantae</taxon>
        <taxon>Streptophyta</taxon>
        <taxon>Embryophyta</taxon>
        <taxon>Tracheophyta</taxon>
        <taxon>Spermatophyta</taxon>
        <taxon>Magnoliopsida</taxon>
        <taxon>Liliopsida</taxon>
        <taxon>Poales</taxon>
        <taxon>Poaceae</taxon>
        <taxon>PACMAD clade</taxon>
        <taxon>Arundinoideae</taxon>
        <taxon>Arundineae</taxon>
        <taxon>Arundo</taxon>
    </lineage>
</organism>
<feature type="compositionally biased region" description="Polar residues" evidence="1">
    <location>
        <begin position="21"/>
        <end position="34"/>
    </location>
</feature>